<proteinExistence type="predicted"/>
<gene>
    <name evidence="1" type="ORF">M9H77_21905</name>
</gene>
<sequence length="185" mass="20494">MEVICSLISRADDYIIWYRDITRVYIDNLANRDTRTIRYQPVGVDRRMMTSTLHEVDDMDTGVLEGPPSSPTQFASFAKKVQTIIHRCMSVVLVELRGALVDCLVAGHVEDALLPLLIRADEDMQTPGMEEREAPPLPGTVGSSFQAPPPPGRTGSFTLHMPISYASSSNSYAHDDERTDNVTLA</sequence>
<accession>A0ACC0ARH3</accession>
<protein>
    <submittedName>
        <fullName evidence="1">Uncharacterized protein</fullName>
    </submittedName>
</protein>
<evidence type="ECO:0000313" key="2">
    <source>
        <dbReference type="Proteomes" id="UP001060085"/>
    </source>
</evidence>
<comment type="caution">
    <text evidence="1">The sequence shown here is derived from an EMBL/GenBank/DDBJ whole genome shotgun (WGS) entry which is preliminary data.</text>
</comment>
<name>A0ACC0ARH3_CATRO</name>
<organism evidence="1 2">
    <name type="scientific">Catharanthus roseus</name>
    <name type="common">Madagascar periwinkle</name>
    <name type="synonym">Vinca rosea</name>
    <dbReference type="NCBI Taxonomy" id="4058"/>
    <lineage>
        <taxon>Eukaryota</taxon>
        <taxon>Viridiplantae</taxon>
        <taxon>Streptophyta</taxon>
        <taxon>Embryophyta</taxon>
        <taxon>Tracheophyta</taxon>
        <taxon>Spermatophyta</taxon>
        <taxon>Magnoliopsida</taxon>
        <taxon>eudicotyledons</taxon>
        <taxon>Gunneridae</taxon>
        <taxon>Pentapetalae</taxon>
        <taxon>asterids</taxon>
        <taxon>lamiids</taxon>
        <taxon>Gentianales</taxon>
        <taxon>Apocynaceae</taxon>
        <taxon>Rauvolfioideae</taxon>
        <taxon>Vinceae</taxon>
        <taxon>Catharanthinae</taxon>
        <taxon>Catharanthus</taxon>
    </lineage>
</organism>
<dbReference type="EMBL" id="CM044705">
    <property type="protein sequence ID" value="KAI5662582.1"/>
    <property type="molecule type" value="Genomic_DNA"/>
</dbReference>
<evidence type="ECO:0000313" key="1">
    <source>
        <dbReference type="EMBL" id="KAI5662582.1"/>
    </source>
</evidence>
<keyword evidence="2" id="KW-1185">Reference proteome</keyword>
<reference evidence="2" key="1">
    <citation type="journal article" date="2023" name="Nat. Plants">
        <title>Single-cell RNA sequencing provides a high-resolution roadmap for understanding the multicellular compartmentation of specialized metabolism.</title>
        <authorList>
            <person name="Sun S."/>
            <person name="Shen X."/>
            <person name="Li Y."/>
            <person name="Li Y."/>
            <person name="Wang S."/>
            <person name="Li R."/>
            <person name="Zhang H."/>
            <person name="Shen G."/>
            <person name="Guo B."/>
            <person name="Wei J."/>
            <person name="Xu J."/>
            <person name="St-Pierre B."/>
            <person name="Chen S."/>
            <person name="Sun C."/>
        </authorList>
    </citation>
    <scope>NUCLEOTIDE SEQUENCE [LARGE SCALE GENOMIC DNA]</scope>
</reference>
<dbReference type="Proteomes" id="UP001060085">
    <property type="component" value="Linkage Group LG05"/>
</dbReference>